<proteinExistence type="predicted"/>
<reference evidence="1 2" key="1">
    <citation type="submission" date="2014-12" db="EMBL/GenBank/DDBJ databases">
        <title>Draft genome sequences of 29 type strains of Enterococci.</title>
        <authorList>
            <person name="Zhong Z."/>
            <person name="Sun Z."/>
            <person name="Liu W."/>
            <person name="Zhang W."/>
            <person name="Zhang H."/>
        </authorList>
    </citation>
    <scope>NUCLEOTIDE SEQUENCE [LARGE SCALE GENOMIC DNA]</scope>
    <source>
        <strain evidence="1 2">DSM 22801</strain>
    </source>
</reference>
<organism evidence="1 2">
    <name type="scientific">Enterococcus silesiacus</name>
    <dbReference type="NCBI Taxonomy" id="332949"/>
    <lineage>
        <taxon>Bacteria</taxon>
        <taxon>Bacillati</taxon>
        <taxon>Bacillota</taxon>
        <taxon>Bacilli</taxon>
        <taxon>Lactobacillales</taxon>
        <taxon>Enterococcaceae</taxon>
        <taxon>Enterococcus</taxon>
    </lineage>
</organism>
<evidence type="ECO:0000313" key="1">
    <source>
        <dbReference type="EMBL" id="OJG90998.1"/>
    </source>
</evidence>
<comment type="caution">
    <text evidence="1">The sequence shown here is derived from an EMBL/GenBank/DDBJ whole genome shotgun (WGS) entry which is preliminary data.</text>
</comment>
<name>A0AA91G946_9ENTE</name>
<dbReference type="Proteomes" id="UP000183039">
    <property type="component" value="Unassembled WGS sequence"/>
</dbReference>
<sequence length="129" mass="15310">MGEVGFGLGFRLALIGFSPPYLKEIRRMDKQGQNLKAVTYQDIIELRDFMEKMASWQEPLAILDHFFQFRSGPINKKRIVKEYYARAQMFHAFYEDYNRLIELGDELVMEMVRAEKVETGFEVRKMDLE</sequence>
<accession>A0AA91G946</accession>
<dbReference type="EMBL" id="JXLC01000017">
    <property type="protein sequence ID" value="OJG90998.1"/>
    <property type="molecule type" value="Genomic_DNA"/>
</dbReference>
<protein>
    <submittedName>
        <fullName evidence="1">Uncharacterized protein</fullName>
    </submittedName>
</protein>
<gene>
    <name evidence="1" type="ORF">RV15_GL000994</name>
</gene>
<evidence type="ECO:0000313" key="2">
    <source>
        <dbReference type="Proteomes" id="UP000183039"/>
    </source>
</evidence>
<dbReference type="AlphaFoldDB" id="A0AA91G946"/>